<comment type="cofactor">
    <cofactor evidence="1">
        <name>pyridoxal 5'-phosphate</name>
        <dbReference type="ChEBI" id="CHEBI:597326"/>
    </cofactor>
</comment>
<dbReference type="PANTHER" id="PTHR48097">
    <property type="entry name" value="L-THREONINE ALDOLASE-RELATED"/>
    <property type="match status" value="1"/>
</dbReference>
<dbReference type="InterPro" id="IPR023603">
    <property type="entry name" value="Low_specificity_L-TA-like"/>
</dbReference>
<dbReference type="GO" id="GO:0005829">
    <property type="term" value="C:cytosol"/>
    <property type="evidence" value="ECO:0007669"/>
    <property type="project" value="TreeGrafter"/>
</dbReference>
<dbReference type="PIRSF" id="PIRSF017617">
    <property type="entry name" value="Thr_aldolase"/>
    <property type="match status" value="1"/>
</dbReference>
<evidence type="ECO:0000256" key="3">
    <source>
        <dbReference type="ARBA" id="ARBA00022898"/>
    </source>
</evidence>
<proteinExistence type="inferred from homology"/>
<name>U5KLD1_9TRYP</name>
<accession>U5KLD1</accession>
<feature type="domain" description="Aromatic amino acid beta-eliminating lyase/threonine aldolase" evidence="6">
    <location>
        <begin position="9"/>
        <end position="276"/>
    </location>
</feature>
<dbReference type="Pfam" id="PF01212">
    <property type="entry name" value="Beta_elim_lyase"/>
    <property type="match status" value="1"/>
</dbReference>
<organism evidence="7">
    <name type="scientific">Strigomonas culicis</name>
    <dbReference type="NCBI Taxonomy" id="28005"/>
    <lineage>
        <taxon>Eukaryota</taxon>
        <taxon>Discoba</taxon>
        <taxon>Euglenozoa</taxon>
        <taxon>Kinetoplastea</taxon>
        <taxon>Metakinetoplastina</taxon>
        <taxon>Trypanosomatida</taxon>
        <taxon>Trypanosomatidae</taxon>
        <taxon>Strigomonadinae</taxon>
        <taxon>Strigomonas</taxon>
    </lineage>
</organism>
<dbReference type="PANTHER" id="PTHR48097:SF9">
    <property type="entry name" value="L-THREONINE ALDOLASE"/>
    <property type="match status" value="1"/>
</dbReference>
<evidence type="ECO:0000256" key="1">
    <source>
        <dbReference type="ARBA" id="ARBA00001933"/>
    </source>
</evidence>
<dbReference type="AlphaFoldDB" id="U5KLD1"/>
<dbReference type="EMBL" id="KC476507">
    <property type="protein sequence ID" value="AGT02446.1"/>
    <property type="molecule type" value="Genomic_DNA"/>
</dbReference>
<reference evidence="7" key="1">
    <citation type="submission" date="2013-01" db="EMBL/GenBank/DDBJ databases">
        <title>Genomic Cooperation Between Trypanosomatids and Their Bacterial Endosymbionts in the Synthesis of Essential Amino Acids Heavily Influenced by Multiple Lateral Gene Transfer Events.</title>
        <authorList>
            <person name="Alves J.M.P."/>
            <person name="Klein C."/>
            <person name="Maia da Silva F."/>
            <person name="Costa Martins A.G."/>
            <person name="Serrano M.G."/>
            <person name="Buck G.A."/>
            <person name="Vasconcelos A.T.R."/>
            <person name="France-Sagot M."/>
            <person name="Teixeira M.M.G."/>
            <person name="Motta M.C.M."/>
            <person name="Camargo E.P."/>
        </authorList>
    </citation>
    <scope>NUCLEOTIDE SEQUENCE</scope>
</reference>
<dbReference type="InterPro" id="IPR015421">
    <property type="entry name" value="PyrdxlP-dep_Trfase_major"/>
</dbReference>
<dbReference type="InterPro" id="IPR015422">
    <property type="entry name" value="PyrdxlP-dep_Trfase_small"/>
</dbReference>
<evidence type="ECO:0000259" key="6">
    <source>
        <dbReference type="Pfam" id="PF01212"/>
    </source>
</evidence>
<dbReference type="GO" id="GO:0006545">
    <property type="term" value="P:glycine biosynthetic process"/>
    <property type="evidence" value="ECO:0007669"/>
    <property type="project" value="TreeGrafter"/>
</dbReference>
<evidence type="ECO:0000256" key="2">
    <source>
        <dbReference type="ARBA" id="ARBA00006966"/>
    </source>
</evidence>
<keyword evidence="4" id="KW-0456">Lyase</keyword>
<evidence type="ECO:0000256" key="5">
    <source>
        <dbReference type="PIRSR" id="PIRSR017617-1"/>
    </source>
</evidence>
<dbReference type="SUPFAM" id="SSF53383">
    <property type="entry name" value="PLP-dependent transferases"/>
    <property type="match status" value="1"/>
</dbReference>
<feature type="modified residue" description="N6-(pyridoxal phosphate)lysine" evidence="5">
    <location>
        <position position="208"/>
    </location>
</feature>
<evidence type="ECO:0000313" key="7">
    <source>
        <dbReference type="EMBL" id="AGT02446.1"/>
    </source>
</evidence>
<dbReference type="Gene3D" id="3.40.640.10">
    <property type="entry name" value="Type I PLP-dependent aspartate aminotransferase-like (Major domain)"/>
    <property type="match status" value="1"/>
</dbReference>
<dbReference type="GO" id="GO:0008732">
    <property type="term" value="F:L-allo-threonine aldolase activity"/>
    <property type="evidence" value="ECO:0007669"/>
    <property type="project" value="TreeGrafter"/>
</dbReference>
<dbReference type="GO" id="GO:0006567">
    <property type="term" value="P:L-threonine catabolic process"/>
    <property type="evidence" value="ECO:0007669"/>
    <property type="project" value="TreeGrafter"/>
</dbReference>
<comment type="similarity">
    <text evidence="2">Belongs to the threonine aldolase family.</text>
</comment>
<keyword evidence="3" id="KW-0663">Pyridoxal phosphate</keyword>
<evidence type="ECO:0000256" key="4">
    <source>
        <dbReference type="ARBA" id="ARBA00023239"/>
    </source>
</evidence>
<dbReference type="NCBIfam" id="NF041359">
    <property type="entry name" value="GntG_guanitoxin"/>
    <property type="match status" value="1"/>
</dbReference>
<dbReference type="InterPro" id="IPR001597">
    <property type="entry name" value="ArAA_b-elim_lyase/Thr_aldolase"/>
</dbReference>
<dbReference type="FunFam" id="3.40.640.10:FF:000030">
    <property type="entry name" value="Low-specificity L-threonine aldolase"/>
    <property type="match status" value="1"/>
</dbReference>
<protein>
    <submittedName>
        <fullName evidence="7">Threonine aldolase</fullName>
    </submittedName>
</protein>
<sequence length="357" mass="39569">MSDRAHTIDIRSDTITLPTEAMRQAMATAAVGDDVYREDPTCLELERRAAELVGKEAAVYVCSGTMGNLLACMVYGLEPMTEIVIGQRAHVMRFERGGINLLAHASTYQIPNDADGKLPLEAIREVLSLSENIHRTLVRAVFLENTYNGHVLPNAYVHQVRQLCDEVQGRKVALHCDGARLWNAAVAQNLSMREVSAPFDSVQCCLSKGLGAPVGGFLAGTKEFVETARQFRKMIGGGMRQAGIMAAAGLYAMEHNYERLREDHENAKMLASLLQEGLEGHTKDITILPPETNIFFIEFAHSVCRDTFLKQCKDRHILISDFNPKGVRMVLNLNVSQEDVKYASQVIIDVLRNILIA</sequence>
<dbReference type="InterPro" id="IPR015424">
    <property type="entry name" value="PyrdxlP-dep_Trfase"/>
</dbReference>
<dbReference type="Gene3D" id="3.90.1150.10">
    <property type="entry name" value="Aspartate Aminotransferase, domain 1"/>
    <property type="match status" value="1"/>
</dbReference>